<keyword evidence="3" id="KW-1185">Reference proteome</keyword>
<accession>A0A8B6X378</accession>
<feature type="transmembrane region" description="Helical" evidence="1">
    <location>
        <begin position="38"/>
        <end position="59"/>
    </location>
</feature>
<name>A0A8B6X378_9BURK</name>
<proteinExistence type="predicted"/>
<evidence type="ECO:0000256" key="1">
    <source>
        <dbReference type="SAM" id="Phobius"/>
    </source>
</evidence>
<feature type="signal peptide" evidence="2">
    <location>
        <begin position="1"/>
        <end position="25"/>
    </location>
</feature>
<sequence>MRPTESAARAAIAAWAWAFCLAAGAAGPAPDPRSSHQAWAVPLLWLGGLAVACGIGLALRRRQLARQGIARVSVLPWPRLLVALGLAPFAAWPVAQFAFADAFDRFAGKGTLAPEFIAGPIWFSAFVAAFALAFLLGFLLLGALGRLAGGHGR</sequence>
<keyword evidence="1" id="KW-0472">Membrane</keyword>
<organism evidence="3 4">
    <name type="scientific">Derxia gummosa DSM 723</name>
    <dbReference type="NCBI Taxonomy" id="1121388"/>
    <lineage>
        <taxon>Bacteria</taxon>
        <taxon>Pseudomonadati</taxon>
        <taxon>Pseudomonadota</taxon>
        <taxon>Betaproteobacteria</taxon>
        <taxon>Burkholderiales</taxon>
        <taxon>Alcaligenaceae</taxon>
        <taxon>Derxia</taxon>
    </lineage>
</organism>
<evidence type="ECO:0000256" key="2">
    <source>
        <dbReference type="SAM" id="SignalP"/>
    </source>
</evidence>
<keyword evidence="2" id="KW-0732">Signal</keyword>
<dbReference type="AlphaFoldDB" id="A0A8B6X378"/>
<evidence type="ECO:0000313" key="4">
    <source>
        <dbReference type="RefSeq" id="WP_028311230.1"/>
    </source>
</evidence>
<dbReference type="RefSeq" id="WP_028311230.1">
    <property type="nucleotide sequence ID" value="NZ_AXWS01000008.1"/>
</dbReference>
<keyword evidence="1" id="KW-0812">Transmembrane</keyword>
<protein>
    <submittedName>
        <fullName evidence="4">Uncharacterized protein</fullName>
    </submittedName>
</protein>
<feature type="chain" id="PRO_5034055015" evidence="2">
    <location>
        <begin position="26"/>
        <end position="153"/>
    </location>
</feature>
<evidence type="ECO:0000313" key="3">
    <source>
        <dbReference type="Proteomes" id="UP000675920"/>
    </source>
</evidence>
<feature type="transmembrane region" description="Helical" evidence="1">
    <location>
        <begin position="80"/>
        <end position="100"/>
    </location>
</feature>
<dbReference type="Proteomes" id="UP000675920">
    <property type="component" value="Unplaced"/>
</dbReference>
<keyword evidence="1" id="KW-1133">Transmembrane helix</keyword>
<reference evidence="4" key="1">
    <citation type="submission" date="2025-08" db="UniProtKB">
        <authorList>
            <consortium name="RefSeq"/>
        </authorList>
    </citation>
    <scope>IDENTIFICATION</scope>
</reference>
<feature type="transmembrane region" description="Helical" evidence="1">
    <location>
        <begin position="120"/>
        <end position="144"/>
    </location>
</feature>